<accession>A0AA45CRV9</accession>
<comment type="caution">
    <text evidence="1">The sequence shown here is derived from an EMBL/GenBank/DDBJ whole genome shotgun (WGS) entry which is preliminary data.</text>
</comment>
<name>A0AA45CRV9_STRSL</name>
<sequence length="76" mass="9026">MLAHNNWVLDIYLSIVFMNSNENVQGNFSSIHLIFYNIVGKSVLFKKFIQKLVNSILWILKIKHDTQYRITSKIRK</sequence>
<proteinExistence type="predicted"/>
<dbReference type="AlphaFoldDB" id="A0AA45CRV9"/>
<evidence type="ECO:0000313" key="1">
    <source>
        <dbReference type="EMBL" id="PZD55812.1"/>
    </source>
</evidence>
<protein>
    <submittedName>
        <fullName evidence="1">Uncharacterized protein</fullName>
    </submittedName>
</protein>
<reference evidence="1 2" key="1">
    <citation type="submission" date="2017-08" db="EMBL/GenBank/DDBJ databases">
        <title>Streptococcus salivarius strain HS0302 Genome.</title>
        <authorList>
            <person name="Smith J."/>
            <person name="Deng P."/>
            <person name="Geng M."/>
        </authorList>
    </citation>
    <scope>NUCLEOTIDE SEQUENCE [LARGE SCALE GENOMIC DNA]</scope>
    <source>
        <strain evidence="1 2">HS0302</strain>
    </source>
</reference>
<gene>
    <name evidence="1" type="ORF">CKU37_08935</name>
</gene>
<organism evidence="1 2">
    <name type="scientific">Streptococcus salivarius</name>
    <dbReference type="NCBI Taxonomy" id="1304"/>
    <lineage>
        <taxon>Bacteria</taxon>
        <taxon>Bacillati</taxon>
        <taxon>Bacillota</taxon>
        <taxon>Bacilli</taxon>
        <taxon>Lactobacillales</taxon>
        <taxon>Streptococcaceae</taxon>
        <taxon>Streptococcus</taxon>
    </lineage>
</organism>
<dbReference type="EMBL" id="NSIW01000018">
    <property type="protein sequence ID" value="PZD55812.1"/>
    <property type="molecule type" value="Genomic_DNA"/>
</dbReference>
<evidence type="ECO:0000313" key="2">
    <source>
        <dbReference type="Proteomes" id="UP000248776"/>
    </source>
</evidence>
<dbReference type="Proteomes" id="UP000248776">
    <property type="component" value="Unassembled WGS sequence"/>
</dbReference>